<gene>
    <name evidence="1" type="ORF">STHAL_23845</name>
</gene>
<accession>A0ABS6TW45</accession>
<reference evidence="1 2" key="1">
    <citation type="submission" date="2021-07" db="EMBL/GenBank/DDBJ databases">
        <title>Sequencing Streptomyces halstedii LGO-A4 genome an citrus endophytic actinomycete.</title>
        <authorList>
            <person name="Samborskyy M."/>
            <person name="Scott N."/>
            <person name="Deglau R."/>
            <person name="Dickens S."/>
            <person name="Oliveira L.G."/>
        </authorList>
    </citation>
    <scope>NUCLEOTIDE SEQUENCE [LARGE SCALE GENOMIC DNA]</scope>
    <source>
        <strain evidence="1 2">LGO-A4</strain>
    </source>
</reference>
<protein>
    <submittedName>
        <fullName evidence="1">Uncharacterized protein</fullName>
    </submittedName>
</protein>
<comment type="caution">
    <text evidence="1">The sequence shown here is derived from an EMBL/GenBank/DDBJ whole genome shotgun (WGS) entry which is preliminary data.</text>
</comment>
<evidence type="ECO:0000313" key="2">
    <source>
        <dbReference type="Proteomes" id="UP000735541"/>
    </source>
</evidence>
<dbReference type="Proteomes" id="UP000735541">
    <property type="component" value="Unassembled WGS sequence"/>
</dbReference>
<evidence type="ECO:0000313" key="1">
    <source>
        <dbReference type="EMBL" id="MBV7672485.1"/>
    </source>
</evidence>
<sequence length="62" mass="6606">MRRIIAGEEHIATDAFLDTPHCLDVVPGERTETGLVCIVERPAPVRAAQWCGRGPDVGGGAH</sequence>
<proteinExistence type="predicted"/>
<name>A0ABS6TW45_STRHA</name>
<dbReference type="RefSeq" id="WP_228871358.1">
    <property type="nucleotide sequence ID" value="NZ_JAHUVW010000001.1"/>
</dbReference>
<dbReference type="EMBL" id="JAHUVW010000001">
    <property type="protein sequence ID" value="MBV7672485.1"/>
    <property type="molecule type" value="Genomic_DNA"/>
</dbReference>
<organism evidence="1 2">
    <name type="scientific">Streptomyces halstedii</name>
    <dbReference type="NCBI Taxonomy" id="1944"/>
    <lineage>
        <taxon>Bacteria</taxon>
        <taxon>Bacillati</taxon>
        <taxon>Actinomycetota</taxon>
        <taxon>Actinomycetes</taxon>
        <taxon>Kitasatosporales</taxon>
        <taxon>Streptomycetaceae</taxon>
        <taxon>Streptomyces</taxon>
    </lineage>
</organism>
<keyword evidence="2" id="KW-1185">Reference proteome</keyword>